<dbReference type="STRING" id="481448.Minf_1851"/>
<proteinExistence type="predicted"/>
<dbReference type="AlphaFoldDB" id="B3DXV3"/>
<evidence type="ECO:0000313" key="1">
    <source>
        <dbReference type="EMBL" id="ACD83905.1"/>
    </source>
</evidence>
<dbReference type="EMBL" id="CP000975">
    <property type="protein sequence ID" value="ACD83905.1"/>
    <property type="molecule type" value="Genomic_DNA"/>
</dbReference>
<dbReference type="HOGENOM" id="CLU_2683620_0_0_0"/>
<protein>
    <submittedName>
        <fullName evidence="1">Uncharacterized protein</fullName>
    </submittedName>
</protein>
<sequence>MPWFQNYKQLKELEPPLRFNKGAPSKIGLFKKAVHPLPKSIEKNPVKKLAFFMDLSFSKFLLFKSAYLIQQEIE</sequence>
<gene>
    <name evidence="1" type="ordered locus">Minf_1851</name>
</gene>
<accession>B3DXV3</accession>
<dbReference type="Proteomes" id="UP000009149">
    <property type="component" value="Chromosome"/>
</dbReference>
<organism evidence="1 2">
    <name type="scientific">Methylacidiphilum infernorum (isolate V4)</name>
    <name type="common">Methylokorus infernorum (strain V4)</name>
    <dbReference type="NCBI Taxonomy" id="481448"/>
    <lineage>
        <taxon>Bacteria</taxon>
        <taxon>Pseudomonadati</taxon>
        <taxon>Verrucomicrobiota</taxon>
        <taxon>Methylacidiphilae</taxon>
        <taxon>Methylacidiphilales</taxon>
        <taxon>Methylacidiphilaceae</taxon>
        <taxon>Methylacidiphilum (ex Ratnadevi et al. 2023)</taxon>
    </lineage>
</organism>
<name>B3DXV3_METI4</name>
<dbReference type="KEGG" id="min:Minf_1851"/>
<reference evidence="1 2" key="1">
    <citation type="journal article" date="2008" name="Biol. Direct">
        <title>Complete genome sequence of the extremely acidophilic methanotroph isolate V4, Methylacidiphilum infernorum, a representative of the bacterial phylum Verrucomicrobia.</title>
        <authorList>
            <person name="Hou S."/>
            <person name="Makarova K.S."/>
            <person name="Saw J.H."/>
            <person name="Senin P."/>
            <person name="Ly B.V."/>
            <person name="Zhou Z."/>
            <person name="Ren Y."/>
            <person name="Wang J."/>
            <person name="Galperin M.Y."/>
            <person name="Omelchenko M.V."/>
            <person name="Wolf Y.I."/>
            <person name="Yutin N."/>
            <person name="Koonin E.V."/>
            <person name="Stott M.B."/>
            <person name="Mountain B.W."/>
            <person name="Crowe M.A."/>
            <person name="Smirnova A.V."/>
            <person name="Dunfield P.F."/>
            <person name="Feng L."/>
            <person name="Wang L."/>
            <person name="Alam M."/>
        </authorList>
    </citation>
    <scope>NUCLEOTIDE SEQUENCE [LARGE SCALE GENOMIC DNA]</scope>
    <source>
        <strain evidence="2">Isolate V4</strain>
    </source>
</reference>
<evidence type="ECO:0000313" key="2">
    <source>
        <dbReference type="Proteomes" id="UP000009149"/>
    </source>
</evidence>